<evidence type="ECO:0000256" key="1">
    <source>
        <dbReference type="ARBA" id="ARBA00001971"/>
    </source>
</evidence>
<evidence type="ECO:0000313" key="5">
    <source>
        <dbReference type="EMBL" id="KAF3890124.1"/>
    </source>
</evidence>
<dbReference type="PROSITE" id="PS00086">
    <property type="entry name" value="CYTOCHROME_P450"/>
    <property type="match status" value="1"/>
</dbReference>
<evidence type="ECO:0000256" key="2">
    <source>
        <dbReference type="ARBA" id="ARBA00010617"/>
    </source>
</evidence>
<dbReference type="PANTHER" id="PTHR24305">
    <property type="entry name" value="CYTOCHROME P450"/>
    <property type="match status" value="1"/>
</dbReference>
<dbReference type="InterPro" id="IPR002401">
    <property type="entry name" value="Cyt_P450_E_grp-I"/>
</dbReference>
<organism evidence="5 6">
    <name type="scientific">Tolypothrix bouteillei VB521301</name>
    <dbReference type="NCBI Taxonomy" id="1479485"/>
    <lineage>
        <taxon>Bacteria</taxon>
        <taxon>Bacillati</taxon>
        <taxon>Cyanobacteriota</taxon>
        <taxon>Cyanophyceae</taxon>
        <taxon>Nostocales</taxon>
        <taxon>Tolypothrichaceae</taxon>
        <taxon>Tolypothrix</taxon>
    </lineage>
</organism>
<dbReference type="AlphaFoldDB" id="A0A8S9TEU9"/>
<dbReference type="Pfam" id="PF00067">
    <property type="entry name" value="p450"/>
    <property type="match status" value="1"/>
</dbReference>
<comment type="caution">
    <text evidence="5">The sequence shown here is derived from an EMBL/GenBank/DDBJ whole genome shotgun (WGS) entry which is preliminary data.</text>
</comment>
<dbReference type="GO" id="GO:0004497">
    <property type="term" value="F:monooxygenase activity"/>
    <property type="evidence" value="ECO:0007669"/>
    <property type="project" value="UniProtKB-KW"/>
</dbReference>
<dbReference type="GO" id="GO:0005506">
    <property type="term" value="F:iron ion binding"/>
    <property type="evidence" value="ECO:0007669"/>
    <property type="project" value="InterPro"/>
</dbReference>
<dbReference type="EMBL" id="JHEG04000001">
    <property type="protein sequence ID" value="KAF3890124.1"/>
    <property type="molecule type" value="Genomic_DNA"/>
</dbReference>
<dbReference type="InterPro" id="IPR050121">
    <property type="entry name" value="Cytochrome_P450_monoxygenase"/>
</dbReference>
<dbReference type="CDD" id="cd11053">
    <property type="entry name" value="CYP110-like"/>
    <property type="match status" value="1"/>
</dbReference>
<dbReference type="InterPro" id="IPR036396">
    <property type="entry name" value="Cyt_P450_sf"/>
</dbReference>
<gene>
    <name evidence="5" type="ORF">DA73_0400035205</name>
</gene>
<dbReference type="RefSeq" id="WP_038093305.1">
    <property type="nucleotide sequence ID" value="NZ_JHEG04000001.1"/>
</dbReference>
<comment type="similarity">
    <text evidence="2 4">Belongs to the cytochrome P450 family.</text>
</comment>
<evidence type="ECO:0000313" key="6">
    <source>
        <dbReference type="Proteomes" id="UP000029738"/>
    </source>
</evidence>
<reference evidence="5" key="2">
    <citation type="submission" date="2019-11" db="EMBL/GenBank/DDBJ databases">
        <title>Improved Assembly of Tolypothrix boutellei genome.</title>
        <authorList>
            <person name="Sarangi A.N."/>
            <person name="Mukherjee M."/>
            <person name="Ghosh S."/>
            <person name="Singh D."/>
            <person name="Das A."/>
            <person name="Kant S."/>
            <person name="Prusty A."/>
            <person name="Tripathy S."/>
        </authorList>
    </citation>
    <scope>NUCLEOTIDE SEQUENCE</scope>
    <source>
        <strain evidence="5">VB521301</strain>
    </source>
</reference>
<keyword evidence="4" id="KW-0560">Oxidoreductase</keyword>
<reference evidence="5" key="1">
    <citation type="journal article" date="2015" name="Genome Announc.">
        <title>Draft Genome Sequence of Tolypothrix boutellei Strain VB521301.</title>
        <authorList>
            <person name="Chandrababunaidu M.M."/>
            <person name="Singh D."/>
            <person name="Sen D."/>
            <person name="Bhan S."/>
            <person name="Das S."/>
            <person name="Gupta A."/>
            <person name="Adhikary S.P."/>
            <person name="Tripathy S."/>
        </authorList>
    </citation>
    <scope>NUCLEOTIDE SEQUENCE</scope>
    <source>
        <strain evidence="5">VB521301</strain>
    </source>
</reference>
<dbReference type="GO" id="GO:0016705">
    <property type="term" value="F:oxidoreductase activity, acting on paired donors, with incorporation or reduction of molecular oxygen"/>
    <property type="evidence" value="ECO:0007669"/>
    <property type="project" value="InterPro"/>
</dbReference>
<dbReference type="GO" id="GO:0020037">
    <property type="term" value="F:heme binding"/>
    <property type="evidence" value="ECO:0007669"/>
    <property type="project" value="InterPro"/>
</dbReference>
<keyword evidence="3 4" id="KW-0479">Metal-binding</keyword>
<protein>
    <submittedName>
        <fullName evidence="5">Cytochrome P450</fullName>
    </submittedName>
</protein>
<proteinExistence type="inferred from homology"/>
<sequence length="455" mass="52236">MSKQIEKIKTPKLIQQIESTLKPLEFLERCAKNYGDLFFTNPFGNLETLVVSHPQDLQELFNPINKILAAPAAANEIFKPQVGENSLIVQEGERHQKQRKLMMPPFHGERMVNYGQQICEITQQVIQHLKPGQTFIARHISEDITIKIILKIVFGIDEGLRFEKLEDLMTTWLDLTNSPLSASVLLFPPLRKDLGSWSPWGRYLRLRQQIDELLMTQIQERRQAQVTHFDILSLLIEAKYENGEGMSDAELRDNLLTLLVAGHETTATAIAWALYWIHQQPEVYKKLLHELRSLNTPDAIAMAQLPYLTAVCQETLRIYPVVPSTFPRMTLRSVNLRGYQVASGTYVIPSIYLTHHRADLYPQPDKFQPERFINRKYSPYEFWPFGGGSRQCLGQVFALFEMKLILATILLNCQLKLEEKAPVKPARRGFLIGPQGGVKMSLTKALEMHDKICHH</sequence>
<evidence type="ECO:0000256" key="4">
    <source>
        <dbReference type="RuleBase" id="RU000461"/>
    </source>
</evidence>
<keyword evidence="6" id="KW-1185">Reference proteome</keyword>
<dbReference type="SUPFAM" id="SSF48264">
    <property type="entry name" value="Cytochrome P450"/>
    <property type="match status" value="1"/>
</dbReference>
<dbReference type="InterPro" id="IPR001128">
    <property type="entry name" value="Cyt_P450"/>
</dbReference>
<evidence type="ECO:0000256" key="3">
    <source>
        <dbReference type="PIRSR" id="PIRSR602401-1"/>
    </source>
</evidence>
<accession>A0A8S9TEU9</accession>
<dbReference type="InterPro" id="IPR017972">
    <property type="entry name" value="Cyt_P450_CS"/>
</dbReference>
<comment type="cofactor">
    <cofactor evidence="1 3">
        <name>heme</name>
        <dbReference type="ChEBI" id="CHEBI:30413"/>
    </cofactor>
</comment>
<dbReference type="PRINTS" id="PR00385">
    <property type="entry name" value="P450"/>
</dbReference>
<name>A0A8S9TEU9_9CYAN</name>
<dbReference type="PANTHER" id="PTHR24305:SF166">
    <property type="entry name" value="CYTOCHROME P450 12A4, MITOCHONDRIAL-RELATED"/>
    <property type="match status" value="1"/>
</dbReference>
<dbReference type="Gene3D" id="1.10.630.10">
    <property type="entry name" value="Cytochrome P450"/>
    <property type="match status" value="1"/>
</dbReference>
<dbReference type="PRINTS" id="PR00463">
    <property type="entry name" value="EP450I"/>
</dbReference>
<keyword evidence="3 4" id="KW-0408">Iron</keyword>
<feature type="binding site" description="axial binding residue" evidence="3">
    <location>
        <position position="392"/>
    </location>
    <ligand>
        <name>heme</name>
        <dbReference type="ChEBI" id="CHEBI:30413"/>
    </ligand>
    <ligandPart>
        <name>Fe</name>
        <dbReference type="ChEBI" id="CHEBI:18248"/>
    </ligandPart>
</feature>
<keyword evidence="4" id="KW-0503">Monooxygenase</keyword>
<keyword evidence="3 4" id="KW-0349">Heme</keyword>
<dbReference type="Proteomes" id="UP000029738">
    <property type="component" value="Unassembled WGS sequence"/>
</dbReference>